<evidence type="ECO:0000256" key="1">
    <source>
        <dbReference type="ARBA" id="ARBA00023015"/>
    </source>
</evidence>
<keyword evidence="7" id="KW-1185">Reference proteome</keyword>
<name>A0ABQ6AC87_9PROT</name>
<dbReference type="PROSITE" id="PS50977">
    <property type="entry name" value="HTH_TETR_2"/>
    <property type="match status" value="1"/>
</dbReference>
<comment type="caution">
    <text evidence="6">The sequence shown here is derived from an EMBL/GenBank/DDBJ whole genome shotgun (WGS) entry which is preliminary data.</text>
</comment>
<proteinExistence type="predicted"/>
<feature type="domain" description="HTH tetR-type" evidence="5">
    <location>
        <begin position="6"/>
        <end position="66"/>
    </location>
</feature>
<protein>
    <recommendedName>
        <fullName evidence="5">HTH tetR-type domain-containing protein</fullName>
    </recommendedName>
</protein>
<dbReference type="InterPro" id="IPR050109">
    <property type="entry name" value="HTH-type_TetR-like_transc_reg"/>
</dbReference>
<sequence>MADKKTQSLQRVLECAMRLLAEKAFEAVSIMEVAEQAHCSTATIYDVYGSKENLFIAAVTHALQTMEIPRLPAQGLNNPLEKLLAYVEARTRWFARPEQRKVSRSMVSPFARMRKIVAARMQDERAYMQDMLTHIVKMTVDVGLLRDVGDDVIVYNIMAGTIYEPLLFGLIFGEETVVRFEDVVRKVFTPLVTEAGKVELDKFLGKMCKR</sequence>
<evidence type="ECO:0000256" key="2">
    <source>
        <dbReference type="ARBA" id="ARBA00023125"/>
    </source>
</evidence>
<evidence type="ECO:0000259" key="5">
    <source>
        <dbReference type="PROSITE" id="PS50977"/>
    </source>
</evidence>
<dbReference type="PRINTS" id="PR00455">
    <property type="entry name" value="HTHTETR"/>
</dbReference>
<evidence type="ECO:0000313" key="7">
    <source>
        <dbReference type="Proteomes" id="UP001156641"/>
    </source>
</evidence>
<gene>
    <name evidence="6" type="ORF">GCM10010909_30970</name>
</gene>
<keyword evidence="2 4" id="KW-0238">DNA-binding</keyword>
<evidence type="ECO:0000256" key="4">
    <source>
        <dbReference type="PROSITE-ProRule" id="PRU00335"/>
    </source>
</evidence>
<dbReference type="InterPro" id="IPR009057">
    <property type="entry name" value="Homeodomain-like_sf"/>
</dbReference>
<organism evidence="6 7">
    <name type="scientific">Acidocella aquatica</name>
    <dbReference type="NCBI Taxonomy" id="1922313"/>
    <lineage>
        <taxon>Bacteria</taxon>
        <taxon>Pseudomonadati</taxon>
        <taxon>Pseudomonadota</taxon>
        <taxon>Alphaproteobacteria</taxon>
        <taxon>Acetobacterales</taxon>
        <taxon>Acidocellaceae</taxon>
        <taxon>Acidocella</taxon>
    </lineage>
</organism>
<feature type="DNA-binding region" description="H-T-H motif" evidence="4">
    <location>
        <begin position="29"/>
        <end position="48"/>
    </location>
</feature>
<keyword evidence="3" id="KW-0804">Transcription</keyword>
<reference evidence="7" key="1">
    <citation type="journal article" date="2019" name="Int. J. Syst. Evol. Microbiol.">
        <title>The Global Catalogue of Microorganisms (GCM) 10K type strain sequencing project: providing services to taxonomists for standard genome sequencing and annotation.</title>
        <authorList>
            <consortium name="The Broad Institute Genomics Platform"/>
            <consortium name="The Broad Institute Genome Sequencing Center for Infectious Disease"/>
            <person name="Wu L."/>
            <person name="Ma J."/>
        </authorList>
    </citation>
    <scope>NUCLEOTIDE SEQUENCE [LARGE SCALE GENOMIC DNA]</scope>
    <source>
        <strain evidence="7">NBRC 112502</strain>
    </source>
</reference>
<dbReference type="InterPro" id="IPR001647">
    <property type="entry name" value="HTH_TetR"/>
</dbReference>
<dbReference type="PANTHER" id="PTHR30055:SF234">
    <property type="entry name" value="HTH-TYPE TRANSCRIPTIONAL REGULATOR BETI"/>
    <property type="match status" value="1"/>
</dbReference>
<dbReference type="Gene3D" id="1.10.357.10">
    <property type="entry name" value="Tetracycline Repressor, domain 2"/>
    <property type="match status" value="1"/>
</dbReference>
<evidence type="ECO:0000256" key="3">
    <source>
        <dbReference type="ARBA" id="ARBA00023163"/>
    </source>
</evidence>
<dbReference type="EMBL" id="BSOS01000089">
    <property type="protein sequence ID" value="GLR68416.1"/>
    <property type="molecule type" value="Genomic_DNA"/>
</dbReference>
<dbReference type="Proteomes" id="UP001156641">
    <property type="component" value="Unassembled WGS sequence"/>
</dbReference>
<accession>A0ABQ6AC87</accession>
<dbReference type="Pfam" id="PF00440">
    <property type="entry name" value="TetR_N"/>
    <property type="match status" value="1"/>
</dbReference>
<keyword evidence="1" id="KW-0805">Transcription regulation</keyword>
<evidence type="ECO:0000313" key="6">
    <source>
        <dbReference type="EMBL" id="GLR68416.1"/>
    </source>
</evidence>
<dbReference type="PANTHER" id="PTHR30055">
    <property type="entry name" value="HTH-TYPE TRANSCRIPTIONAL REGULATOR RUTR"/>
    <property type="match status" value="1"/>
</dbReference>
<dbReference type="RefSeq" id="WP_284259265.1">
    <property type="nucleotide sequence ID" value="NZ_BSOS01000089.1"/>
</dbReference>
<dbReference type="SUPFAM" id="SSF46689">
    <property type="entry name" value="Homeodomain-like"/>
    <property type="match status" value="1"/>
</dbReference>